<evidence type="ECO:0000313" key="5">
    <source>
        <dbReference type="Proteomes" id="UP001305498"/>
    </source>
</evidence>
<dbReference type="SUPFAM" id="SSF69322">
    <property type="entry name" value="Tricorn protease domain 2"/>
    <property type="match status" value="1"/>
</dbReference>
<name>A0AA97FJM5_9MICO</name>
<dbReference type="KEGG" id="mbet:N8K70_05925"/>
<dbReference type="AlphaFoldDB" id="A0AA97FJM5"/>
<dbReference type="Pfam" id="PF10646">
    <property type="entry name" value="Germane"/>
    <property type="match status" value="1"/>
</dbReference>
<sequence length="580" mass="59812">MTGTGGTAALRRRRVLVASLVAALALTGCAGLPTSGPVTAGNSPADSPSGVTGGSYIADAPEPGATPGEIVDGFLQASIEPAQNWATAREYLDGDLVSTWNPSASTLIDLTDRRDTTHATVDGATATLAADVTAEATVDEDGRYQVAGGGSTSLAFELAQNADGEWRIVSAPDGIVLDRLFFAELYTAYDLYYFDATWSHLVPDRRWFLNRQNANAATRIVQELVDGSPSEWLASGVETAFGSDLELSRGTVSIDSDRVAHIAVTGAAGADDETISRMTAQLEQSLSAVTVRSVSLTVDGQESDVEAAPVGSTKIDPRPLVLREDGFGYLSGGDLSAVDGLSDVLLGFPEDHAISSITLSPDQETAAVGLDDGEAMRVTSEGPDEIDTGGPVIDPAMDRFGRIWTVRADEPQSLTAWDADLVSTASLAGGWSDLASVSAIDVSRDGSRIAAIVSSGDEEWVIVSAVERELDGTPVAVGTPMRVVQLRLAGVGLAWLDDGTIGIAAGGTDNAIMIQQPIGGPGTDTSAASPLDVVAIGAGNQDSAVRLLTGGGELQVRRGSGWTTSASDVKVLATQLGLPG</sequence>
<gene>
    <name evidence="4" type="ORF">N8K70_05925</name>
</gene>
<protein>
    <submittedName>
        <fullName evidence="4">LpqB family beta-propeller domain-containing protein</fullName>
    </submittedName>
</protein>
<organism evidence="4 5">
    <name type="scientific">Microbacterium betulae</name>
    <dbReference type="NCBI Taxonomy" id="2981139"/>
    <lineage>
        <taxon>Bacteria</taxon>
        <taxon>Bacillati</taxon>
        <taxon>Actinomycetota</taxon>
        <taxon>Actinomycetes</taxon>
        <taxon>Micrococcales</taxon>
        <taxon>Microbacteriaceae</taxon>
        <taxon>Microbacterium</taxon>
    </lineage>
</organism>
<feature type="compositionally biased region" description="Polar residues" evidence="1">
    <location>
        <begin position="36"/>
        <end position="50"/>
    </location>
</feature>
<evidence type="ECO:0000256" key="2">
    <source>
        <dbReference type="SAM" id="SignalP"/>
    </source>
</evidence>
<feature type="chain" id="PRO_5041642196" evidence="2">
    <location>
        <begin position="31"/>
        <end position="580"/>
    </location>
</feature>
<dbReference type="SMART" id="SM00909">
    <property type="entry name" value="Germane"/>
    <property type="match status" value="1"/>
</dbReference>
<feature type="signal peptide" evidence="2">
    <location>
        <begin position="1"/>
        <end position="30"/>
    </location>
</feature>
<dbReference type="InterPro" id="IPR059026">
    <property type="entry name" value="LpqB_N"/>
</dbReference>
<keyword evidence="2" id="KW-0732">Signal</keyword>
<dbReference type="RefSeq" id="WP_317140678.1">
    <property type="nucleotide sequence ID" value="NZ_CP118157.1"/>
</dbReference>
<evidence type="ECO:0000313" key="4">
    <source>
        <dbReference type="EMBL" id="WOF24206.1"/>
    </source>
</evidence>
<feature type="domain" description="GerMN" evidence="3">
    <location>
        <begin position="217"/>
        <end position="307"/>
    </location>
</feature>
<dbReference type="EMBL" id="CP118157">
    <property type="protein sequence ID" value="WOF24206.1"/>
    <property type="molecule type" value="Genomic_DNA"/>
</dbReference>
<keyword evidence="5" id="KW-1185">Reference proteome</keyword>
<feature type="region of interest" description="Disordered" evidence="1">
    <location>
        <begin position="33"/>
        <end position="63"/>
    </location>
</feature>
<evidence type="ECO:0000256" key="1">
    <source>
        <dbReference type="SAM" id="MobiDB-lite"/>
    </source>
</evidence>
<dbReference type="Pfam" id="PF25976">
    <property type="entry name" value="LpqB_N"/>
    <property type="match status" value="1"/>
</dbReference>
<reference evidence="4 5" key="1">
    <citation type="submission" date="2023-02" db="EMBL/GenBank/DDBJ databases">
        <title>Microbacterium betulae sp. nov., isolated from birch wood.</title>
        <authorList>
            <person name="Pasciak M."/>
            <person name="Pawlik K.J."/>
            <person name="Martynowski D."/>
            <person name="Laczmanski L."/>
            <person name="Ciekot J."/>
            <person name="Szponar B."/>
            <person name="Wojcik-Fatla A."/>
            <person name="Mackiewicz B."/>
            <person name="Farian E."/>
            <person name="Cholewa G."/>
            <person name="Cholewa A."/>
            <person name="Dutkiewicz J."/>
        </authorList>
    </citation>
    <scope>NUCLEOTIDE SEQUENCE [LARGE SCALE GENOMIC DNA]</scope>
    <source>
        <strain evidence="4 5">AB</strain>
    </source>
</reference>
<proteinExistence type="predicted"/>
<dbReference type="Proteomes" id="UP001305498">
    <property type="component" value="Chromosome"/>
</dbReference>
<accession>A0AA97FJM5</accession>
<dbReference type="InterPro" id="IPR019606">
    <property type="entry name" value="GerMN"/>
</dbReference>
<evidence type="ECO:0000259" key="3">
    <source>
        <dbReference type="SMART" id="SM00909"/>
    </source>
</evidence>